<dbReference type="Gene3D" id="1.10.260.40">
    <property type="entry name" value="lambda repressor-like DNA-binding domains"/>
    <property type="match status" value="1"/>
</dbReference>
<dbReference type="AlphaFoldDB" id="A0A6V8L7E3"/>
<gene>
    <name evidence="1" type="ORF">Prum_068140</name>
</gene>
<organism evidence="1 2">
    <name type="scientific">Phytohabitans rumicis</name>
    <dbReference type="NCBI Taxonomy" id="1076125"/>
    <lineage>
        <taxon>Bacteria</taxon>
        <taxon>Bacillati</taxon>
        <taxon>Actinomycetota</taxon>
        <taxon>Actinomycetes</taxon>
        <taxon>Micromonosporales</taxon>
        <taxon>Micromonosporaceae</taxon>
    </lineage>
</organism>
<protein>
    <recommendedName>
        <fullName evidence="3">XRE family transcriptional regulator</fullName>
    </recommendedName>
</protein>
<reference evidence="1 2" key="1">
    <citation type="submission" date="2020-03" db="EMBL/GenBank/DDBJ databases">
        <title>Whole genome shotgun sequence of Phytohabitans rumicis NBRC 108638.</title>
        <authorList>
            <person name="Komaki H."/>
            <person name="Tamura T."/>
        </authorList>
    </citation>
    <scope>NUCLEOTIDE SEQUENCE [LARGE SCALE GENOMIC DNA]</scope>
    <source>
        <strain evidence="1 2">NBRC 108638</strain>
    </source>
</reference>
<dbReference type="Proteomes" id="UP000482960">
    <property type="component" value="Unassembled WGS sequence"/>
</dbReference>
<accession>A0A6V8L7E3</accession>
<evidence type="ECO:0008006" key="3">
    <source>
        <dbReference type="Google" id="ProtNLM"/>
    </source>
</evidence>
<comment type="caution">
    <text evidence="1">The sequence shown here is derived from an EMBL/GenBank/DDBJ whole genome shotgun (WGS) entry which is preliminary data.</text>
</comment>
<dbReference type="EMBL" id="BLPG01000001">
    <property type="protein sequence ID" value="GFJ93172.1"/>
    <property type="molecule type" value="Genomic_DNA"/>
</dbReference>
<dbReference type="RefSeq" id="WP_173079863.1">
    <property type="nucleotide sequence ID" value="NZ_BAABJB010000043.1"/>
</dbReference>
<evidence type="ECO:0000313" key="1">
    <source>
        <dbReference type="EMBL" id="GFJ93172.1"/>
    </source>
</evidence>
<keyword evidence="2" id="KW-1185">Reference proteome</keyword>
<name>A0A6V8L7E3_9ACTN</name>
<dbReference type="InterPro" id="IPR010982">
    <property type="entry name" value="Lambda_DNA-bd_dom_sf"/>
</dbReference>
<proteinExistence type="predicted"/>
<sequence length="154" mass="16948">MSDPDSPGGRTFAAKLQYLYDNVLPAGRRKAYTDREVAAGIKELGYDISFNYLHTLRSGTKTNPTMRHVEAIAKFFAVPVGYFATDDDAAKVEQELATLVGLRELKEALDDPGIRVLALRARGLSADSLARLGDMIDLVRNLETGHRRDHSAEA</sequence>
<evidence type="ECO:0000313" key="2">
    <source>
        <dbReference type="Proteomes" id="UP000482960"/>
    </source>
</evidence>
<reference evidence="1 2" key="2">
    <citation type="submission" date="2020-03" db="EMBL/GenBank/DDBJ databases">
        <authorList>
            <person name="Ichikawa N."/>
            <person name="Kimura A."/>
            <person name="Kitahashi Y."/>
            <person name="Uohara A."/>
        </authorList>
    </citation>
    <scope>NUCLEOTIDE SEQUENCE [LARGE SCALE GENOMIC DNA]</scope>
    <source>
        <strain evidence="1 2">NBRC 108638</strain>
    </source>
</reference>
<dbReference type="GO" id="GO:0003677">
    <property type="term" value="F:DNA binding"/>
    <property type="evidence" value="ECO:0007669"/>
    <property type="project" value="InterPro"/>
</dbReference>